<dbReference type="EMBL" id="CP001087">
    <property type="protein sequence ID" value="ACN17111.1"/>
    <property type="molecule type" value="Genomic_DNA"/>
</dbReference>
<dbReference type="OrthoDB" id="5405204at2"/>
<evidence type="ECO:0000313" key="2">
    <source>
        <dbReference type="EMBL" id="ACN17111.1"/>
    </source>
</evidence>
<feature type="chain" id="PRO_5002902277" description="DUF3179 domain-containing protein" evidence="1">
    <location>
        <begin position="33"/>
        <end position="338"/>
    </location>
</feature>
<dbReference type="HOGENOM" id="CLU_838691_0_0_7"/>
<gene>
    <name evidence="2" type="ordered locus">HRM2_40530</name>
</gene>
<accession>C0QC94</accession>
<dbReference type="RefSeq" id="WP_015905844.1">
    <property type="nucleotide sequence ID" value="NC_012108.1"/>
</dbReference>
<sequence length="338" mass="38885">MKKHRCLTLVCCLKKLCLLLIVLSLGIFASCAARNTIRPGTDTLTISAKADGTLQAKRSPVFVIEHPEEPYNLIGMPRAWVTEDLTERVGVDPGHPTIYYEARNFQTPRSSYRNLIFRVHFEKVPLKLFPFYLVAGKNVGLFVVVTLDAKDRPILYTLVHTCGCYLAFIPTSYMPEYAFPQPWNKSRQKVYSEDLPGMLKYPQHFDERTRLVITLRHGTHRVKDVRLYDMAAPGSPHGSTAALSPMESLETLCLDDGRFTSFFETSGPRKGYVKSSTKIWERLFMGWWAFDWRVGEDKKLGKNRDDAILFYTSLTPWKKDASDMRDFSTFLKFWGWNL</sequence>
<dbReference type="KEGG" id="dat:HRM2_40530"/>
<evidence type="ECO:0000313" key="3">
    <source>
        <dbReference type="Proteomes" id="UP000000442"/>
    </source>
</evidence>
<evidence type="ECO:0000256" key="1">
    <source>
        <dbReference type="SAM" id="SignalP"/>
    </source>
</evidence>
<protein>
    <recommendedName>
        <fullName evidence="4">DUF3179 domain-containing protein</fullName>
    </recommendedName>
</protein>
<keyword evidence="1" id="KW-0732">Signal</keyword>
<evidence type="ECO:0008006" key="4">
    <source>
        <dbReference type="Google" id="ProtNLM"/>
    </source>
</evidence>
<organism evidence="2 3">
    <name type="scientific">Desulforapulum autotrophicum (strain ATCC 43914 / DSM 3382 / VKM B-1955 / HRM2)</name>
    <name type="common">Desulfobacterium autotrophicum</name>
    <dbReference type="NCBI Taxonomy" id="177437"/>
    <lineage>
        <taxon>Bacteria</taxon>
        <taxon>Pseudomonadati</taxon>
        <taxon>Thermodesulfobacteriota</taxon>
        <taxon>Desulfobacteria</taxon>
        <taxon>Desulfobacterales</taxon>
        <taxon>Desulfobacteraceae</taxon>
        <taxon>Desulforapulum</taxon>
    </lineage>
</organism>
<proteinExistence type="predicted"/>
<reference evidence="2 3" key="1">
    <citation type="journal article" date="2009" name="Environ. Microbiol.">
        <title>Genome sequence of Desulfobacterium autotrophicum HRM2, a marine sulfate reducer oxidizing organic carbon completely to carbon dioxide.</title>
        <authorList>
            <person name="Strittmatter A.W."/>
            <person name="Liesegang H."/>
            <person name="Rabus R."/>
            <person name="Decker I."/>
            <person name="Amann J."/>
            <person name="Andres S."/>
            <person name="Henne A."/>
            <person name="Fricke W.F."/>
            <person name="Martinez-Arias R."/>
            <person name="Bartels D."/>
            <person name="Goesmann A."/>
            <person name="Krause L."/>
            <person name="Puehler A."/>
            <person name="Klenk H.P."/>
            <person name="Richter M."/>
            <person name="Schuler M."/>
            <person name="Gloeckner F.O."/>
            <person name="Meyerdierks A."/>
            <person name="Gottschalk G."/>
            <person name="Amann R."/>
        </authorList>
    </citation>
    <scope>NUCLEOTIDE SEQUENCE [LARGE SCALE GENOMIC DNA]</scope>
    <source>
        <strain evidence="3">ATCC 43914 / DSM 3382 / HRM2</strain>
    </source>
</reference>
<dbReference type="PROSITE" id="PS51257">
    <property type="entry name" value="PROKAR_LIPOPROTEIN"/>
    <property type="match status" value="1"/>
</dbReference>
<dbReference type="AlphaFoldDB" id="C0QC94"/>
<dbReference type="eggNOG" id="ENOG502ZC1I">
    <property type="taxonomic scope" value="Bacteria"/>
</dbReference>
<name>C0QC94_DESAH</name>
<keyword evidence="3" id="KW-1185">Reference proteome</keyword>
<dbReference type="Proteomes" id="UP000000442">
    <property type="component" value="Chromosome"/>
</dbReference>
<feature type="signal peptide" evidence="1">
    <location>
        <begin position="1"/>
        <end position="32"/>
    </location>
</feature>